<feature type="compositionally biased region" description="Acidic residues" evidence="1">
    <location>
        <begin position="331"/>
        <end position="341"/>
    </location>
</feature>
<reference evidence="3 4" key="1">
    <citation type="journal article" date="2016" name="Genome Biol. Evol.">
        <title>Divergent and convergent evolution of fungal pathogenicity.</title>
        <authorList>
            <person name="Shang Y."/>
            <person name="Xiao G."/>
            <person name="Zheng P."/>
            <person name="Cen K."/>
            <person name="Zhan S."/>
            <person name="Wang C."/>
        </authorList>
    </citation>
    <scope>NUCLEOTIDE SEQUENCE [LARGE SCALE GENOMIC DNA]</scope>
    <source>
        <strain evidence="3 4">RCEF 264</strain>
    </source>
</reference>
<gene>
    <name evidence="3" type="ORF">SPI_09251</name>
</gene>
<organism evidence="3 4">
    <name type="scientific">Niveomyces insectorum RCEF 264</name>
    <dbReference type="NCBI Taxonomy" id="1081102"/>
    <lineage>
        <taxon>Eukaryota</taxon>
        <taxon>Fungi</taxon>
        <taxon>Dikarya</taxon>
        <taxon>Ascomycota</taxon>
        <taxon>Pezizomycotina</taxon>
        <taxon>Sordariomycetes</taxon>
        <taxon>Hypocreomycetidae</taxon>
        <taxon>Hypocreales</taxon>
        <taxon>Cordycipitaceae</taxon>
        <taxon>Niveomyces</taxon>
    </lineage>
</organism>
<feature type="compositionally biased region" description="Basic and acidic residues" evidence="1">
    <location>
        <begin position="282"/>
        <end position="303"/>
    </location>
</feature>
<dbReference type="PANTHER" id="PTHR12300:SF177">
    <property type="entry name" value="PROTEIN YOP1"/>
    <property type="match status" value="1"/>
</dbReference>
<feature type="compositionally biased region" description="Polar residues" evidence="1">
    <location>
        <begin position="409"/>
        <end position="418"/>
    </location>
</feature>
<dbReference type="OrthoDB" id="434647at2759"/>
<evidence type="ECO:0000256" key="2">
    <source>
        <dbReference type="SAM" id="Phobius"/>
    </source>
</evidence>
<comment type="caution">
    <text evidence="3">The sequence shown here is derived from an EMBL/GenBank/DDBJ whole genome shotgun (WGS) entry which is preliminary data.</text>
</comment>
<dbReference type="AlphaFoldDB" id="A0A167M1R5"/>
<keyword evidence="2" id="KW-0472">Membrane</keyword>
<dbReference type="Proteomes" id="UP000076874">
    <property type="component" value="Unassembled WGS sequence"/>
</dbReference>
<dbReference type="InterPro" id="IPR004345">
    <property type="entry name" value="TB2_DP1_HVA22"/>
</dbReference>
<sequence length="418" mass="42634">MFDIIPLALASVVSFLFPVFASYKALNSADPAQLTPWLMYWVVLSCALLVESWTAWLLVWVPFYAYLRLAALLYLVLPQTQGARVIYQTHVHPWLARHEARIDDGIAAAHTRLRAAGWAYLQQAVAYVRTLLGLPVSENAAAAGAAQTTRPGTAPSPSSQSYTQALLARFSLPGARWPGGAAGASAAGSGHAGSTTTTTAPSNTTYTSGADLYGMLTSAVNALGTATGGAAGAAGAAASAFVSSSSSSSTTRSAGGTDPTSFVDVRDRLRALMAVLEGQATRLEKEAGHTGDQKEPDETHDDNAAATPLSRPSSGGSSSAGGLSKSRSEADFETIDAESGTEEAGPRRRRRRGGPQPPQPSGGAAGGSESDAGSGTTPGAAQSGSGGSWMPWGWRASPSAGGTTPAGGETSTSSGTEK</sequence>
<dbReference type="Pfam" id="PF03134">
    <property type="entry name" value="TB2_DP1_HVA22"/>
    <property type="match status" value="1"/>
</dbReference>
<feature type="compositionally biased region" description="Low complexity" evidence="1">
    <location>
        <begin position="308"/>
        <end position="325"/>
    </location>
</feature>
<protein>
    <submittedName>
        <fullName evidence="3">TB2/DP1/HVA22-related protein</fullName>
    </submittedName>
</protein>
<dbReference type="STRING" id="1081102.A0A167M1R5"/>
<evidence type="ECO:0000256" key="1">
    <source>
        <dbReference type="SAM" id="MobiDB-lite"/>
    </source>
</evidence>
<dbReference type="PANTHER" id="PTHR12300">
    <property type="entry name" value="HVA22-LIKE PROTEINS"/>
    <property type="match status" value="1"/>
</dbReference>
<keyword evidence="2" id="KW-1133">Transmembrane helix</keyword>
<name>A0A167M1R5_9HYPO</name>
<feature type="transmembrane region" description="Helical" evidence="2">
    <location>
        <begin position="37"/>
        <end position="67"/>
    </location>
</feature>
<evidence type="ECO:0000313" key="4">
    <source>
        <dbReference type="Proteomes" id="UP000076874"/>
    </source>
</evidence>
<keyword evidence="4" id="KW-1185">Reference proteome</keyword>
<dbReference type="EMBL" id="AZHD01000027">
    <property type="protein sequence ID" value="OAA53806.1"/>
    <property type="molecule type" value="Genomic_DNA"/>
</dbReference>
<keyword evidence="2" id="KW-0812">Transmembrane</keyword>
<accession>A0A167M1R5</accession>
<proteinExistence type="predicted"/>
<evidence type="ECO:0000313" key="3">
    <source>
        <dbReference type="EMBL" id="OAA53806.1"/>
    </source>
</evidence>
<feature type="region of interest" description="Disordered" evidence="1">
    <location>
        <begin position="181"/>
        <end position="204"/>
    </location>
</feature>
<feature type="region of interest" description="Disordered" evidence="1">
    <location>
        <begin position="281"/>
        <end position="418"/>
    </location>
</feature>